<dbReference type="Gene3D" id="3.50.90.10">
    <property type="entry name" value="YerB-like"/>
    <property type="match status" value="1"/>
</dbReference>
<feature type="chain" id="PRO_5045117672" description="DUF3048 domain-containing protein" evidence="2">
    <location>
        <begin position="27"/>
        <end position="346"/>
    </location>
</feature>
<accession>A0ABP9PH35</accession>
<dbReference type="Proteomes" id="UP001500221">
    <property type="component" value="Unassembled WGS sequence"/>
</dbReference>
<organism evidence="5 6">
    <name type="scientific">Nocardioides marinquilinus</name>
    <dbReference type="NCBI Taxonomy" id="1210400"/>
    <lineage>
        <taxon>Bacteria</taxon>
        <taxon>Bacillati</taxon>
        <taxon>Actinomycetota</taxon>
        <taxon>Actinomycetes</taxon>
        <taxon>Propionibacteriales</taxon>
        <taxon>Nocardioidaceae</taxon>
        <taxon>Nocardioides</taxon>
    </lineage>
</organism>
<feature type="signal peptide" evidence="2">
    <location>
        <begin position="1"/>
        <end position="26"/>
    </location>
</feature>
<gene>
    <name evidence="5" type="ORF">GCM10023340_17450</name>
</gene>
<protein>
    <recommendedName>
        <fullName evidence="7">DUF3048 domain-containing protein</fullName>
    </recommendedName>
</protein>
<dbReference type="InterPro" id="IPR023158">
    <property type="entry name" value="YerB-like_sf"/>
</dbReference>
<dbReference type="InterPro" id="IPR035328">
    <property type="entry name" value="DUF3048_C"/>
</dbReference>
<dbReference type="Pfam" id="PF17479">
    <property type="entry name" value="DUF3048_C"/>
    <property type="match status" value="1"/>
</dbReference>
<evidence type="ECO:0000256" key="2">
    <source>
        <dbReference type="SAM" id="SignalP"/>
    </source>
</evidence>
<evidence type="ECO:0000259" key="4">
    <source>
        <dbReference type="Pfam" id="PF17479"/>
    </source>
</evidence>
<keyword evidence="2" id="KW-0732">Signal</keyword>
<name>A0ABP9PH35_9ACTN</name>
<reference evidence="6" key="1">
    <citation type="journal article" date="2019" name="Int. J. Syst. Evol. Microbiol.">
        <title>The Global Catalogue of Microorganisms (GCM) 10K type strain sequencing project: providing services to taxonomists for standard genome sequencing and annotation.</title>
        <authorList>
            <consortium name="The Broad Institute Genomics Platform"/>
            <consortium name="The Broad Institute Genome Sequencing Center for Infectious Disease"/>
            <person name="Wu L."/>
            <person name="Ma J."/>
        </authorList>
    </citation>
    <scope>NUCLEOTIDE SEQUENCE [LARGE SCALE GENOMIC DNA]</scope>
    <source>
        <strain evidence="6">JCM 18459</strain>
    </source>
</reference>
<dbReference type="RefSeq" id="WP_345457071.1">
    <property type="nucleotide sequence ID" value="NZ_BAABKG010000002.1"/>
</dbReference>
<dbReference type="PROSITE" id="PS51257">
    <property type="entry name" value="PROKAR_LIPOPROTEIN"/>
    <property type="match status" value="1"/>
</dbReference>
<dbReference type="Pfam" id="PF11258">
    <property type="entry name" value="DUF3048"/>
    <property type="match status" value="1"/>
</dbReference>
<evidence type="ECO:0008006" key="7">
    <source>
        <dbReference type="Google" id="ProtNLM"/>
    </source>
</evidence>
<sequence length="346" mass="36460">MRLSVSARAGTTLVAVLATTSLALSACGGGDDEEPTDDTSVAGAPRAEQSDVPPTWPLTGLPADDGASATDHPVLVLKMDNTSASAPQQGLGEADMVVEELVEGGSTRLAVFYYTDIPGKVGPVRSMRASDIGIVKPVDATMVTSGAAAQTIKRLKKADVPFQNESSPGFYRDDSRSAPYNLFTDMGKVADAVKLEEPARPPDYLPFGDADAEAQGREAATLTAQFSGSHSTSWRFEDDGYVNVDSFAPDDDQFPADSVLVLRVKVGDAGYVDPAGNPVPETKFVGKGEAMLFHGGRLVRGEWSKETEDSPLELRTDAGPLTVPAGHTWIELVPRDADGGSVEFAE</sequence>
<feature type="domain" description="DUF3048" evidence="4">
    <location>
        <begin position="230"/>
        <end position="330"/>
    </location>
</feature>
<dbReference type="InterPro" id="IPR021416">
    <property type="entry name" value="DUF3048_N"/>
</dbReference>
<feature type="region of interest" description="Disordered" evidence="1">
    <location>
        <begin position="27"/>
        <end position="69"/>
    </location>
</feature>
<dbReference type="SUPFAM" id="SSF159774">
    <property type="entry name" value="YerB-like"/>
    <property type="match status" value="1"/>
</dbReference>
<dbReference type="EMBL" id="BAABKG010000002">
    <property type="protein sequence ID" value="GAA5146479.1"/>
    <property type="molecule type" value="Genomic_DNA"/>
</dbReference>
<evidence type="ECO:0000313" key="6">
    <source>
        <dbReference type="Proteomes" id="UP001500221"/>
    </source>
</evidence>
<keyword evidence="6" id="KW-1185">Reference proteome</keyword>
<evidence type="ECO:0000259" key="3">
    <source>
        <dbReference type="Pfam" id="PF11258"/>
    </source>
</evidence>
<comment type="caution">
    <text evidence="5">The sequence shown here is derived from an EMBL/GenBank/DDBJ whole genome shotgun (WGS) entry which is preliminary data.</text>
</comment>
<proteinExistence type="predicted"/>
<evidence type="ECO:0000256" key="1">
    <source>
        <dbReference type="SAM" id="MobiDB-lite"/>
    </source>
</evidence>
<feature type="domain" description="DUF3048" evidence="3">
    <location>
        <begin position="58"/>
        <end position="194"/>
    </location>
</feature>
<evidence type="ECO:0000313" key="5">
    <source>
        <dbReference type="EMBL" id="GAA5146479.1"/>
    </source>
</evidence>